<proteinExistence type="inferred from homology"/>
<reference evidence="5 6" key="1">
    <citation type="submission" date="2021-03" db="EMBL/GenBank/DDBJ databases">
        <authorList>
            <person name="So Y."/>
        </authorList>
    </citation>
    <scope>NUCLEOTIDE SEQUENCE [LARGE SCALE GENOMIC DNA]</scope>
    <source>
        <strain evidence="5 6">SSH11</strain>
    </source>
</reference>
<evidence type="ECO:0000259" key="4">
    <source>
        <dbReference type="Pfam" id="PF01464"/>
    </source>
</evidence>
<name>A0ABS4AHJ5_9PROT</name>
<sequence length="319" mass="34681">MKLGPFARNALSTALSASAAPSSRFRSLTGLLLLLPGLALADPPAPPSPAAGELCLPAIAAAERDHRIPAHLLRSIAFVESGRTDPATGRNVPWPWAINVGGRGYFYDSKEEVIEAVRGFQARGIRSIDVGCAQINLMHHASAFASLEEAFDPQSNTKYAARFLSSLHRTTRNWPMAAAGYHSQTPNLGFGYARKVMAIWPNSARYGTLPMPMPIPGADAGIQAIPVPSIYTPEFAAVSRRIDENLSRGRRTRTGTGTGTRPSAAPNVYTPEFAAVSRRIDEDMRRRGRRTRIVTDLEGLDRASEPLRVARRDFRQDPG</sequence>
<feature type="region of interest" description="Disordered" evidence="2">
    <location>
        <begin position="247"/>
        <end position="267"/>
    </location>
</feature>
<evidence type="ECO:0000313" key="5">
    <source>
        <dbReference type="EMBL" id="MBP0446344.1"/>
    </source>
</evidence>
<dbReference type="Pfam" id="PF01464">
    <property type="entry name" value="SLT"/>
    <property type="match status" value="1"/>
</dbReference>
<evidence type="ECO:0000256" key="1">
    <source>
        <dbReference type="ARBA" id="ARBA00009387"/>
    </source>
</evidence>
<evidence type="ECO:0000313" key="6">
    <source>
        <dbReference type="Proteomes" id="UP000681594"/>
    </source>
</evidence>
<dbReference type="Proteomes" id="UP000681594">
    <property type="component" value="Unassembled WGS sequence"/>
</dbReference>
<dbReference type="Gene3D" id="1.10.530.10">
    <property type="match status" value="1"/>
</dbReference>
<feature type="signal peptide" evidence="3">
    <location>
        <begin position="1"/>
        <end position="41"/>
    </location>
</feature>
<comment type="similarity">
    <text evidence="1">Belongs to the virb1 family.</text>
</comment>
<evidence type="ECO:0000256" key="3">
    <source>
        <dbReference type="SAM" id="SignalP"/>
    </source>
</evidence>
<dbReference type="EMBL" id="JAGIZB010000016">
    <property type="protein sequence ID" value="MBP0446344.1"/>
    <property type="molecule type" value="Genomic_DNA"/>
</dbReference>
<keyword evidence="3" id="KW-0732">Signal</keyword>
<comment type="caution">
    <text evidence="5">The sequence shown here is derived from an EMBL/GenBank/DDBJ whole genome shotgun (WGS) entry which is preliminary data.</text>
</comment>
<evidence type="ECO:0000256" key="2">
    <source>
        <dbReference type="SAM" id="MobiDB-lite"/>
    </source>
</evidence>
<dbReference type="InterPro" id="IPR023346">
    <property type="entry name" value="Lysozyme-like_dom_sf"/>
</dbReference>
<gene>
    <name evidence="5" type="ORF">J8J14_16340</name>
</gene>
<feature type="chain" id="PRO_5045363621" evidence="3">
    <location>
        <begin position="42"/>
        <end position="319"/>
    </location>
</feature>
<feature type="domain" description="Transglycosylase SLT" evidence="4">
    <location>
        <begin position="59"/>
        <end position="183"/>
    </location>
</feature>
<accession>A0ABS4AHJ5</accession>
<keyword evidence="6" id="KW-1185">Reference proteome</keyword>
<organism evidence="5 6">
    <name type="scientific">Pararoseomonas baculiformis</name>
    <dbReference type="NCBI Taxonomy" id="2820812"/>
    <lineage>
        <taxon>Bacteria</taxon>
        <taxon>Pseudomonadati</taxon>
        <taxon>Pseudomonadota</taxon>
        <taxon>Alphaproteobacteria</taxon>
        <taxon>Acetobacterales</taxon>
        <taxon>Acetobacteraceae</taxon>
        <taxon>Pararoseomonas</taxon>
    </lineage>
</organism>
<dbReference type="InterPro" id="IPR008258">
    <property type="entry name" value="Transglycosylase_SLT_dom_1"/>
</dbReference>
<protein>
    <submittedName>
        <fullName evidence="5">Transglycosylase SLT domain-containing protein</fullName>
    </submittedName>
</protein>
<dbReference type="RefSeq" id="WP_209380612.1">
    <property type="nucleotide sequence ID" value="NZ_JAGIZB010000016.1"/>
</dbReference>
<dbReference type="SUPFAM" id="SSF53955">
    <property type="entry name" value="Lysozyme-like"/>
    <property type="match status" value="1"/>
</dbReference>